<dbReference type="EMBL" id="JBHUFP010000004">
    <property type="protein sequence ID" value="MFD1805419.1"/>
    <property type="molecule type" value="Genomic_DNA"/>
</dbReference>
<evidence type="ECO:0000313" key="4">
    <source>
        <dbReference type="Proteomes" id="UP001597420"/>
    </source>
</evidence>
<dbReference type="PANTHER" id="PTHR30160:SF7">
    <property type="entry name" value="ADP-HEPTOSE--LPS HEPTOSYLTRANSFERASE 2"/>
    <property type="match status" value="1"/>
</dbReference>
<dbReference type="Pfam" id="PF01075">
    <property type="entry name" value="Glyco_transf_9"/>
    <property type="match status" value="1"/>
</dbReference>
<evidence type="ECO:0000313" key="3">
    <source>
        <dbReference type="EMBL" id="MFD1805419.1"/>
    </source>
</evidence>
<accession>A0ABW4NS14</accession>
<dbReference type="SUPFAM" id="SSF53756">
    <property type="entry name" value="UDP-Glycosyltransferase/glycogen phosphorylase"/>
    <property type="match status" value="1"/>
</dbReference>
<reference evidence="4" key="1">
    <citation type="journal article" date="2019" name="Int. J. Syst. Evol. Microbiol.">
        <title>The Global Catalogue of Microorganisms (GCM) 10K type strain sequencing project: providing services to taxonomists for standard genome sequencing and annotation.</title>
        <authorList>
            <consortium name="The Broad Institute Genomics Platform"/>
            <consortium name="The Broad Institute Genome Sequencing Center for Infectious Disease"/>
            <person name="Wu L."/>
            <person name="Ma J."/>
        </authorList>
    </citation>
    <scope>NUCLEOTIDE SEQUENCE [LARGE SCALE GENOMIC DNA]</scope>
    <source>
        <strain evidence="4">CCM 7950</strain>
    </source>
</reference>
<name>A0ABW4NS14_9PAST</name>
<keyword evidence="1" id="KW-0328">Glycosyltransferase</keyword>
<dbReference type="InterPro" id="IPR051199">
    <property type="entry name" value="LPS_LOS_Heptosyltrfase"/>
</dbReference>
<gene>
    <name evidence="3" type="ORF">ACFSAV_03375</name>
</gene>
<proteinExistence type="predicted"/>
<protein>
    <submittedName>
        <fullName evidence="3">Glycosyltransferase family 9 protein</fullName>
    </submittedName>
</protein>
<keyword evidence="2" id="KW-0808">Transferase</keyword>
<dbReference type="InterPro" id="IPR002201">
    <property type="entry name" value="Glyco_trans_9"/>
</dbReference>
<comment type="caution">
    <text evidence="3">The sequence shown here is derived from an EMBL/GenBank/DDBJ whole genome shotgun (WGS) entry which is preliminary data.</text>
</comment>
<dbReference type="PANTHER" id="PTHR30160">
    <property type="entry name" value="TETRAACYLDISACCHARIDE 4'-KINASE-RELATED"/>
    <property type="match status" value="1"/>
</dbReference>
<sequence>MNFKQLFILLLENRQKHPSPIQFDQIQSILLRPLGFAIGDAAVHTAHLKQLKTLFPKAKLGVVVRGANKAIYQASGLVDEFVERNLPSYIKHCKKWDLLLDFENNFNSASLFMDRILMPKWIVIFRKYNKKYYNFETIKSYDIHCPQKDNERLSHYLMQSVFAEHFSLPEPESVLHTTQQNQQKIAAYWQANKFRLLLCPQGSKRQIPAAELAELLNRSLTSNLATQVECIIGYTPTAPNYYQQLHALCPTLDIKLSPQTRLDEYLALVESADFVIAVDGGSLHLACAFQKPLLSFFANSQPNLGTWEPLIPAHVPHLKIISAHQENTYSGNTQNFPLENAIPWLTQQITTLSKK</sequence>
<evidence type="ECO:0000256" key="1">
    <source>
        <dbReference type="ARBA" id="ARBA00022676"/>
    </source>
</evidence>
<keyword evidence="4" id="KW-1185">Reference proteome</keyword>
<dbReference type="RefSeq" id="WP_379096175.1">
    <property type="nucleotide sequence ID" value="NZ_JBHUFP010000004.1"/>
</dbReference>
<evidence type="ECO:0000256" key="2">
    <source>
        <dbReference type="ARBA" id="ARBA00022679"/>
    </source>
</evidence>
<dbReference type="Gene3D" id="3.40.50.2000">
    <property type="entry name" value="Glycogen Phosphorylase B"/>
    <property type="match status" value="2"/>
</dbReference>
<dbReference type="Proteomes" id="UP001597420">
    <property type="component" value="Unassembled WGS sequence"/>
</dbReference>
<organism evidence="3 4">
    <name type="scientific">Pasteurella oralis</name>
    <dbReference type="NCBI Taxonomy" id="1071947"/>
    <lineage>
        <taxon>Bacteria</taxon>
        <taxon>Pseudomonadati</taxon>
        <taxon>Pseudomonadota</taxon>
        <taxon>Gammaproteobacteria</taxon>
        <taxon>Pasteurellales</taxon>
        <taxon>Pasteurellaceae</taxon>
        <taxon>Pasteurella</taxon>
    </lineage>
</organism>